<evidence type="ECO:0000256" key="5">
    <source>
        <dbReference type="ARBA" id="ARBA00022801"/>
    </source>
</evidence>
<evidence type="ECO:0000256" key="4">
    <source>
        <dbReference type="ARBA" id="ARBA00021948"/>
    </source>
</evidence>
<accession>A0A938XVP4</accession>
<sequence length="238" mass="26303">MRLDIVPIVEETHRELVEGRIVVVIDVLRASSTIVTALASGFASVIPVDSAERAWQLRSPATVLAGERFCEKIPHFDCNNSPTELLARSDRGKQLVLTTTNGTRAIEQARLAHAVLIGCFLNASATIRHALSYQRDITLLCAGTRAQFALEDGLAAGCMTDRAKQLLPQLSVCDFAEAMSASYLYERERLRERLEQTTTGRRLLQHGFTADLDYCSQLDRVDLVPLVKETSILPHLVS</sequence>
<dbReference type="HAMAP" id="MF_00490">
    <property type="entry name" value="ComB"/>
    <property type="match status" value="1"/>
</dbReference>
<evidence type="ECO:0000256" key="6">
    <source>
        <dbReference type="ARBA" id="ARBA00022842"/>
    </source>
</evidence>
<dbReference type="InterPro" id="IPR005238">
    <property type="entry name" value="ComB-like"/>
</dbReference>
<dbReference type="PANTHER" id="PTHR37311">
    <property type="entry name" value="2-PHOSPHOSULFOLACTATE PHOSPHATASE-RELATED"/>
    <property type="match status" value="1"/>
</dbReference>
<comment type="similarity">
    <text evidence="2 8">Belongs to the ComB family.</text>
</comment>
<comment type="catalytic activity">
    <reaction evidence="7 8">
        <text>(2R)-O-phospho-3-sulfolactate + H2O = (2R)-3-sulfolactate + phosphate</text>
        <dbReference type="Rhea" id="RHEA:23416"/>
        <dbReference type="ChEBI" id="CHEBI:15377"/>
        <dbReference type="ChEBI" id="CHEBI:15597"/>
        <dbReference type="ChEBI" id="CHEBI:43474"/>
        <dbReference type="ChEBI" id="CHEBI:58738"/>
        <dbReference type="EC" id="3.1.3.71"/>
    </reaction>
</comment>
<dbReference type="GO" id="GO:0000287">
    <property type="term" value="F:magnesium ion binding"/>
    <property type="evidence" value="ECO:0007669"/>
    <property type="project" value="UniProtKB-UniRule"/>
</dbReference>
<dbReference type="InterPro" id="IPR036702">
    <property type="entry name" value="ComB-like_sf"/>
</dbReference>
<keyword evidence="5 8" id="KW-0378">Hydrolase</keyword>
<organism evidence="9 10">
    <name type="scientific">Brevibacillus fulvus</name>
    <dbReference type="NCBI Taxonomy" id="1125967"/>
    <lineage>
        <taxon>Bacteria</taxon>
        <taxon>Bacillati</taxon>
        <taxon>Bacillota</taxon>
        <taxon>Bacilli</taxon>
        <taxon>Bacillales</taxon>
        <taxon>Paenibacillaceae</taxon>
        <taxon>Brevibacillus</taxon>
    </lineage>
</organism>
<comment type="caution">
    <text evidence="9">The sequence shown here is derived from an EMBL/GenBank/DDBJ whole genome shotgun (WGS) entry which is preliminary data.</text>
</comment>
<dbReference type="Proteomes" id="UP000717624">
    <property type="component" value="Unassembled WGS sequence"/>
</dbReference>
<gene>
    <name evidence="8" type="primary">comB</name>
    <name evidence="9" type="ORF">JOD01_000154</name>
</gene>
<evidence type="ECO:0000313" key="10">
    <source>
        <dbReference type="Proteomes" id="UP000717624"/>
    </source>
</evidence>
<evidence type="ECO:0000256" key="1">
    <source>
        <dbReference type="ARBA" id="ARBA00001946"/>
    </source>
</evidence>
<dbReference type="AlphaFoldDB" id="A0A938XVP4"/>
<name>A0A938XVP4_9BACL</name>
<dbReference type="EC" id="3.1.3.71" evidence="3 8"/>
<evidence type="ECO:0000256" key="8">
    <source>
        <dbReference type="HAMAP-Rule" id="MF_00490"/>
    </source>
</evidence>
<evidence type="ECO:0000313" key="9">
    <source>
        <dbReference type="EMBL" id="MBM7588568.1"/>
    </source>
</evidence>
<dbReference type="SUPFAM" id="SSF142823">
    <property type="entry name" value="ComB-like"/>
    <property type="match status" value="1"/>
</dbReference>
<dbReference type="EMBL" id="JAFBEB010000001">
    <property type="protein sequence ID" value="MBM7588568.1"/>
    <property type="molecule type" value="Genomic_DNA"/>
</dbReference>
<evidence type="ECO:0000256" key="3">
    <source>
        <dbReference type="ARBA" id="ARBA00012953"/>
    </source>
</evidence>
<keyword evidence="10" id="KW-1185">Reference proteome</keyword>
<keyword evidence="6 8" id="KW-0460">Magnesium</keyword>
<evidence type="ECO:0000256" key="7">
    <source>
        <dbReference type="ARBA" id="ARBA00033711"/>
    </source>
</evidence>
<dbReference type="RefSeq" id="WP_204516317.1">
    <property type="nucleotide sequence ID" value="NZ_BAABIN010000009.1"/>
</dbReference>
<dbReference type="Pfam" id="PF04029">
    <property type="entry name" value="2-ph_phosp"/>
    <property type="match status" value="1"/>
</dbReference>
<proteinExistence type="inferred from homology"/>
<dbReference type="PANTHER" id="PTHR37311:SF1">
    <property type="entry name" value="2-PHOSPHOSULFOLACTATE PHOSPHATASE-RELATED"/>
    <property type="match status" value="1"/>
</dbReference>
<protein>
    <recommendedName>
        <fullName evidence="4 8">Probable 2-phosphosulfolactate phosphatase</fullName>
        <ecNumber evidence="3 8">3.1.3.71</ecNumber>
    </recommendedName>
</protein>
<comment type="cofactor">
    <cofactor evidence="1 8">
        <name>Mg(2+)</name>
        <dbReference type="ChEBI" id="CHEBI:18420"/>
    </cofactor>
</comment>
<dbReference type="GO" id="GO:0050545">
    <property type="term" value="F:sulfopyruvate decarboxylase activity"/>
    <property type="evidence" value="ECO:0007669"/>
    <property type="project" value="TreeGrafter"/>
</dbReference>
<reference evidence="9" key="1">
    <citation type="submission" date="2021-01" db="EMBL/GenBank/DDBJ databases">
        <title>Genomic Encyclopedia of Type Strains, Phase IV (KMG-IV): sequencing the most valuable type-strain genomes for metagenomic binning, comparative biology and taxonomic classification.</title>
        <authorList>
            <person name="Goeker M."/>
        </authorList>
    </citation>
    <scope>NUCLEOTIDE SEQUENCE</scope>
    <source>
        <strain evidence="9">DSM 25523</strain>
    </source>
</reference>
<dbReference type="Gene3D" id="3.90.1560.10">
    <property type="entry name" value="ComB-like"/>
    <property type="match status" value="1"/>
</dbReference>
<evidence type="ECO:0000256" key="2">
    <source>
        <dbReference type="ARBA" id="ARBA00009997"/>
    </source>
</evidence>
<dbReference type="GO" id="GO:0050532">
    <property type="term" value="F:2-phosphosulfolactate phosphatase activity"/>
    <property type="evidence" value="ECO:0007669"/>
    <property type="project" value="UniProtKB-UniRule"/>
</dbReference>